<keyword evidence="3" id="KW-1185">Reference proteome</keyword>
<dbReference type="Proteomes" id="UP000825890">
    <property type="component" value="Unassembled WGS sequence"/>
</dbReference>
<reference evidence="2 3" key="1">
    <citation type="submission" date="2021-01" db="EMBL/GenBank/DDBJ databases">
        <title>Cercospora kikuchii MAFF 305040 whole genome shotgun sequence.</title>
        <authorList>
            <person name="Kashiwa T."/>
            <person name="Suzuki T."/>
        </authorList>
    </citation>
    <scope>NUCLEOTIDE SEQUENCE [LARGE SCALE GENOMIC DNA]</scope>
    <source>
        <strain evidence="2 3">MAFF 305040</strain>
    </source>
</reference>
<dbReference type="Gene3D" id="3.40.50.300">
    <property type="entry name" value="P-loop containing nucleotide triphosphate hydrolases"/>
    <property type="match status" value="1"/>
</dbReference>
<name>A0A9P3FH24_9PEZI</name>
<evidence type="ECO:0000313" key="3">
    <source>
        <dbReference type="Proteomes" id="UP000825890"/>
    </source>
</evidence>
<dbReference type="OrthoDB" id="10482894at2759"/>
<accession>A0A9P3FH24</accession>
<proteinExistence type="predicted"/>
<sequence>MAAAIAAAASDEGGTADGKWPSFTDKAIRARLVDLKYLKPSKVQEHILSTGGFHHGVNSMRLQAVSPIYSAGRTTGALVSLADSVIRDLRNGRLPFTNPTSTTAEEGRPAPHMPYALIIVHAREPTRTIAATLSALLDGQEVSIGSLHADTDFLGEYTTCDICVATPSGLTQAVNKGHISGAQLKYVYLDDADELLGSKKFESRLKTGLWRLTCEAKQLHDVHMSFMICFVGRPRQTLVENVSRNMKPIALLPQVVVCDGSKALIRTRYHFDWVPRDENLCDTLQRFFAQWLELNPGSARNKKHLVTYAATKDSVDLIAEELINFLAKDSHDEEHAKTLVAKTYGIAVSETQEGEYCEDHGMGNFQNPNHECNILVSTYVSHYRSFTQPDICCLELPTTTPPEQQIAKVHKWFRAVSIAGLGEKYGEVWTMLRPWLPKAEGRSRREGMDDKTMVGKIVEEMEKSEIPVPQDLIQKPERLPAETLLPPSHSFVWPPPPDTSTSGQMFEFTSAVITKRPRAFKFTFPAVVNPSGPKACTEPASAGVRGAAAALQTLPGDGTVELRSHKLKSLASRSVGRPRNPFAADPKYQEQMACAKREQKLRQSNNGRGSKW</sequence>
<comment type="caution">
    <text evidence="2">The sequence shown here is derived from an EMBL/GenBank/DDBJ whole genome shotgun (WGS) entry which is preliminary data.</text>
</comment>
<evidence type="ECO:0000256" key="1">
    <source>
        <dbReference type="SAM" id="MobiDB-lite"/>
    </source>
</evidence>
<evidence type="ECO:0000313" key="2">
    <source>
        <dbReference type="EMBL" id="GIZ47101.1"/>
    </source>
</evidence>
<protein>
    <recommendedName>
        <fullName evidence="4">RNA helicase</fullName>
    </recommendedName>
</protein>
<gene>
    <name evidence="2" type="ORF">CKM354_001020100</name>
</gene>
<organism evidence="2 3">
    <name type="scientific">Cercospora kikuchii</name>
    <dbReference type="NCBI Taxonomy" id="84275"/>
    <lineage>
        <taxon>Eukaryota</taxon>
        <taxon>Fungi</taxon>
        <taxon>Dikarya</taxon>
        <taxon>Ascomycota</taxon>
        <taxon>Pezizomycotina</taxon>
        <taxon>Dothideomycetes</taxon>
        <taxon>Dothideomycetidae</taxon>
        <taxon>Mycosphaerellales</taxon>
        <taxon>Mycosphaerellaceae</taxon>
        <taxon>Cercospora</taxon>
    </lineage>
</organism>
<dbReference type="EMBL" id="BOLY01000007">
    <property type="protein sequence ID" value="GIZ47101.1"/>
    <property type="molecule type" value="Genomic_DNA"/>
</dbReference>
<feature type="region of interest" description="Disordered" evidence="1">
    <location>
        <begin position="571"/>
        <end position="612"/>
    </location>
</feature>
<evidence type="ECO:0008006" key="4">
    <source>
        <dbReference type="Google" id="ProtNLM"/>
    </source>
</evidence>
<dbReference type="RefSeq" id="XP_044661588.1">
    <property type="nucleotide sequence ID" value="XM_044805653.1"/>
</dbReference>
<dbReference type="InterPro" id="IPR027417">
    <property type="entry name" value="P-loop_NTPase"/>
</dbReference>
<dbReference type="SUPFAM" id="SSF52540">
    <property type="entry name" value="P-loop containing nucleoside triphosphate hydrolases"/>
    <property type="match status" value="1"/>
</dbReference>
<dbReference type="AlphaFoldDB" id="A0A9P3FH24"/>
<dbReference type="GeneID" id="68295776"/>
<feature type="compositionally biased region" description="Polar residues" evidence="1">
    <location>
        <begin position="602"/>
        <end position="612"/>
    </location>
</feature>